<dbReference type="Gene3D" id="3.30.160.270">
    <property type="match status" value="1"/>
</dbReference>
<evidence type="ECO:0000313" key="3">
    <source>
        <dbReference type="Proteomes" id="UP001059836"/>
    </source>
</evidence>
<protein>
    <recommendedName>
        <fullName evidence="4">2-isopropylmalate synthase</fullName>
    </recommendedName>
</protein>
<accession>A0ABX6IDD1</accession>
<evidence type="ECO:0000313" key="2">
    <source>
        <dbReference type="EMBL" id="QHN33902.1"/>
    </source>
</evidence>
<sequence length="123" mass="13362">MTWKDFTDHYTGDGHIRLDAFHTSPARGDMIDCRATLVVDDDLLSLHATATGPVGAMTSILHDIGAPVAIVELRQRRTDNAFATYLLCEHNGTRRWAYGTGRTGDDANVNALVNGANRLHTAG</sequence>
<evidence type="ECO:0008006" key="4">
    <source>
        <dbReference type="Google" id="ProtNLM"/>
    </source>
</evidence>
<dbReference type="SUPFAM" id="SSF110921">
    <property type="entry name" value="2-isopropylmalate synthase LeuA, allosteric (dimerisation) domain"/>
    <property type="match status" value="1"/>
</dbReference>
<name>A0ABX6IDD1_9ACTN</name>
<proteinExistence type="predicted"/>
<dbReference type="RefSeq" id="WP_213246415.1">
    <property type="nucleotide sequence ID" value="NZ_CP045806.1"/>
</dbReference>
<keyword evidence="1" id="KW-0808">Transferase</keyword>
<dbReference type="EMBL" id="CP045809">
    <property type="protein sequence ID" value="QHN33902.1"/>
    <property type="molecule type" value="Genomic_DNA"/>
</dbReference>
<gene>
    <name evidence="2" type="ORF">GII31_02260</name>
</gene>
<evidence type="ECO:0000256" key="1">
    <source>
        <dbReference type="ARBA" id="ARBA00022679"/>
    </source>
</evidence>
<reference evidence="2" key="1">
    <citation type="journal article" date="2021" name="Nat. Microbiol.">
        <title>Cocultivation of an ultrasmall environmental parasitic bacterium with lytic ability against bacteria associated with wastewater foams.</title>
        <authorList>
            <person name="Batinovic S."/>
            <person name="Rose J.J.A."/>
            <person name="Ratcliffe J."/>
            <person name="Seviour R.J."/>
            <person name="Petrovski S."/>
        </authorList>
    </citation>
    <scope>NUCLEOTIDE SEQUENCE</scope>
    <source>
        <strain evidence="2">CON9</strain>
    </source>
</reference>
<dbReference type="InterPro" id="IPR036230">
    <property type="entry name" value="LeuA_allosteric_dom_sf"/>
</dbReference>
<dbReference type="Proteomes" id="UP001059836">
    <property type="component" value="Chromosome"/>
</dbReference>
<keyword evidence="3" id="KW-1185">Reference proteome</keyword>
<organism evidence="2 3">
    <name type="scientific">Gordonia pseudamarae</name>
    <dbReference type="NCBI Taxonomy" id="2831662"/>
    <lineage>
        <taxon>Bacteria</taxon>
        <taxon>Bacillati</taxon>
        <taxon>Actinomycetota</taxon>
        <taxon>Actinomycetes</taxon>
        <taxon>Mycobacteriales</taxon>
        <taxon>Gordoniaceae</taxon>
        <taxon>Gordonia</taxon>
    </lineage>
</organism>